<dbReference type="OrthoDB" id="5970631at2759"/>
<dbReference type="EMBL" id="QEFC01002377">
    <property type="protein sequence ID" value="KAE9452547.1"/>
    <property type="molecule type" value="Genomic_DNA"/>
</dbReference>
<dbReference type="AlphaFoldDB" id="A0A6A4LCV5"/>
<protein>
    <submittedName>
        <fullName evidence="1">Uncharacterized protein</fullName>
    </submittedName>
</protein>
<keyword evidence="2" id="KW-1185">Reference proteome</keyword>
<reference evidence="1 2" key="1">
    <citation type="journal article" date="2019" name="Genome Biol. Evol.">
        <title>The Rhododendron genome and chromosomal organization provide insight into shared whole-genome duplications across the heath family (Ericaceae).</title>
        <authorList>
            <person name="Soza V.L."/>
            <person name="Lindsley D."/>
            <person name="Waalkes A."/>
            <person name="Ramage E."/>
            <person name="Patwardhan R.P."/>
            <person name="Burton J.N."/>
            <person name="Adey A."/>
            <person name="Kumar A."/>
            <person name="Qiu R."/>
            <person name="Shendure J."/>
            <person name="Hall B."/>
        </authorList>
    </citation>
    <scope>NUCLEOTIDE SEQUENCE [LARGE SCALE GENOMIC DNA]</scope>
    <source>
        <strain evidence="1">RSF 1966-606</strain>
    </source>
</reference>
<feature type="non-terminal residue" evidence="1">
    <location>
        <position position="1"/>
    </location>
</feature>
<dbReference type="Proteomes" id="UP000428333">
    <property type="component" value="Linkage Group LG09"/>
</dbReference>
<gene>
    <name evidence="1" type="ORF">C3L33_15543</name>
</gene>
<evidence type="ECO:0000313" key="2">
    <source>
        <dbReference type="Proteomes" id="UP000428333"/>
    </source>
</evidence>
<comment type="caution">
    <text evidence="1">The sequence shown here is derived from an EMBL/GenBank/DDBJ whole genome shotgun (WGS) entry which is preliminary data.</text>
</comment>
<evidence type="ECO:0000313" key="1">
    <source>
        <dbReference type="EMBL" id="KAE9452547.1"/>
    </source>
</evidence>
<sequence length="121" mass="13616">MAVVLRLEEDDSSILNPTGMTIMDGAEARNDDHEQSYLVELRIGIGMLPSDGSFSIPQKRQLLLAFRLFKDLILCENKEFVTLEVEIRASVFLGVEEEDRAIEKEEGLPRALFGSCNDRAK</sequence>
<organism evidence="1 2">
    <name type="scientific">Rhododendron williamsianum</name>
    <dbReference type="NCBI Taxonomy" id="262921"/>
    <lineage>
        <taxon>Eukaryota</taxon>
        <taxon>Viridiplantae</taxon>
        <taxon>Streptophyta</taxon>
        <taxon>Embryophyta</taxon>
        <taxon>Tracheophyta</taxon>
        <taxon>Spermatophyta</taxon>
        <taxon>Magnoliopsida</taxon>
        <taxon>eudicotyledons</taxon>
        <taxon>Gunneridae</taxon>
        <taxon>Pentapetalae</taxon>
        <taxon>asterids</taxon>
        <taxon>Ericales</taxon>
        <taxon>Ericaceae</taxon>
        <taxon>Ericoideae</taxon>
        <taxon>Rhodoreae</taxon>
        <taxon>Rhododendron</taxon>
    </lineage>
</organism>
<accession>A0A6A4LCV5</accession>
<name>A0A6A4LCV5_9ERIC</name>
<proteinExistence type="predicted"/>